<accession>A0AA48RAS9</accession>
<gene>
    <name evidence="1" type="ORF">AMST5_03953</name>
</gene>
<dbReference type="AlphaFoldDB" id="A0AA48RAS9"/>
<evidence type="ECO:0000313" key="1">
    <source>
        <dbReference type="EMBL" id="CAJ0889325.1"/>
    </source>
</evidence>
<protein>
    <submittedName>
        <fullName evidence="1">Uncharacterized protein</fullName>
    </submittedName>
</protein>
<name>A0AA48RAS9_9ZZZZ</name>
<sequence>MKIVKIAALAMFAAFAGAVPAKAFCLVNCEPKPEHARKVFENLVKTKFDKDAVVEKFDVTRFWPLDVEGAGHAGYEFYFTASVKFPNGANLECKPDAAGAVKQGCSPSTYYSTTIQNQMVKEKQYIEPGKVVDFKDETRFDEEGGKWKGQDGKLYSVSYTHLTLPTNREDLISVGLFRLT</sequence>
<organism evidence="1">
    <name type="scientific">freshwater sediment metagenome</name>
    <dbReference type="NCBI Taxonomy" id="556182"/>
    <lineage>
        <taxon>unclassified sequences</taxon>
        <taxon>metagenomes</taxon>
        <taxon>ecological metagenomes</taxon>
    </lineage>
</organism>
<proteinExistence type="predicted"/>
<dbReference type="EMBL" id="OY288114">
    <property type="protein sequence ID" value="CAJ0889325.1"/>
    <property type="molecule type" value="Genomic_DNA"/>
</dbReference>
<reference evidence="1" key="1">
    <citation type="submission" date="2023-07" db="EMBL/GenBank/DDBJ databases">
        <authorList>
            <person name="Pelsma A.J. K."/>
        </authorList>
    </citation>
    <scope>NUCLEOTIDE SEQUENCE</scope>
</reference>